<name>A0A812P0C3_9DINO</name>
<proteinExistence type="predicted"/>
<comment type="caution">
    <text evidence="1">The sequence shown here is derived from an EMBL/GenBank/DDBJ whole genome shotgun (WGS) entry which is preliminary data.</text>
</comment>
<keyword evidence="2" id="KW-1185">Reference proteome</keyword>
<sequence>MWVSSETHEEYCKGGASRETLEIALLETLRALGPGDDKPDRVRAGFLTKVIHVKERMLAREEEITGEWLTEERMKNKHGWGKYLVFC</sequence>
<gene>
    <name evidence="1" type="ORF">SNAT2548_LOCUS17376</name>
</gene>
<accession>A0A812P0C3</accession>
<evidence type="ECO:0000313" key="2">
    <source>
        <dbReference type="Proteomes" id="UP000604046"/>
    </source>
</evidence>
<dbReference type="OrthoDB" id="10539188at2759"/>
<dbReference type="Proteomes" id="UP000604046">
    <property type="component" value="Unassembled WGS sequence"/>
</dbReference>
<dbReference type="EMBL" id="CAJNDS010002109">
    <property type="protein sequence ID" value="CAE7332191.1"/>
    <property type="molecule type" value="Genomic_DNA"/>
</dbReference>
<dbReference type="AlphaFoldDB" id="A0A812P0C3"/>
<evidence type="ECO:0000313" key="1">
    <source>
        <dbReference type="EMBL" id="CAE7332191.1"/>
    </source>
</evidence>
<protein>
    <submittedName>
        <fullName evidence="1">Uncharacterized protein</fullName>
    </submittedName>
</protein>
<reference evidence="1" key="1">
    <citation type="submission" date="2021-02" db="EMBL/GenBank/DDBJ databases">
        <authorList>
            <person name="Dougan E. K."/>
            <person name="Rhodes N."/>
            <person name="Thang M."/>
            <person name="Chan C."/>
        </authorList>
    </citation>
    <scope>NUCLEOTIDE SEQUENCE</scope>
</reference>
<organism evidence="1 2">
    <name type="scientific">Symbiodinium natans</name>
    <dbReference type="NCBI Taxonomy" id="878477"/>
    <lineage>
        <taxon>Eukaryota</taxon>
        <taxon>Sar</taxon>
        <taxon>Alveolata</taxon>
        <taxon>Dinophyceae</taxon>
        <taxon>Suessiales</taxon>
        <taxon>Symbiodiniaceae</taxon>
        <taxon>Symbiodinium</taxon>
    </lineage>
</organism>